<evidence type="ECO:0000313" key="1">
    <source>
        <dbReference type="EMBL" id="SOQ37178.1"/>
    </source>
</evidence>
<sequence>MTFLALDEARGSIRLLLTKNHSVLSPDFRDHLLGVIRLKKGGLLFNTCLRLLLHERKPSLTHPQQRSIAHAMLRCCGCVWLRSIIFIGTHSLALVETDSVKLGFLYGKVPAMNCFPTINTSHTQTAHLPRTATYLSISGNMRLPETQLPPFPIFPIPDSPTTLKFLTPKSRQRTCNASGVSSVHARGENHPMTSPALGEARESVRLLLTKNHPVPSPAFRAGAPVNPLGRNYNVRMLFHQRCAMLFFFRGENHPMTSPTLGEARGSVRLLLTKNHPVPTPAFRFRYLMMFLWYKPGNELTDHLIVSNRRRTWTLETPEVIQERCRPFRAGNEQTDDLMMRAMDGFPAIDTSRRRLFTIKCVNGLLGFRNLGVIGESGIGKIRKEGIGRASGNLTYTKQALYHVGFLLGRGITQVEPAQQCRSMALPHCPLSFKAYLFKLATLIYLFINKGLPTASVQKILSVPVNEQTDHLMVSKRRRPWTLETLEALHVRYRSFRVRNIAGLRTASKGNKSVNQLTDHLMCVAGLLGVRNLSVLSLKSEIGKGCNWASGNLTYKTKHKANVVSRRFSTYYLMVSNCCRPWTLETPEALQVHCRLFVVGNLRVNYYVIGLLTYCFDEDLD</sequence>
<accession>A0A2H1V8L3</accession>
<reference evidence="1" key="1">
    <citation type="submission" date="2016-07" db="EMBL/GenBank/DDBJ databases">
        <authorList>
            <person name="Bretaudeau A."/>
        </authorList>
    </citation>
    <scope>NUCLEOTIDE SEQUENCE</scope>
    <source>
        <strain evidence="1">Rice</strain>
        <tissue evidence="1">Whole body</tissue>
    </source>
</reference>
<dbReference type="EMBL" id="ODYU01001240">
    <property type="protein sequence ID" value="SOQ37178.1"/>
    <property type="molecule type" value="Genomic_DNA"/>
</dbReference>
<gene>
    <name evidence="1" type="ORF">SFRICE_017065</name>
</gene>
<protein>
    <submittedName>
        <fullName evidence="1">SFRICE_017065</fullName>
    </submittedName>
</protein>
<proteinExistence type="predicted"/>
<name>A0A2H1V8L3_SPOFR</name>
<dbReference type="AlphaFoldDB" id="A0A2H1V8L3"/>
<organism evidence="1">
    <name type="scientific">Spodoptera frugiperda</name>
    <name type="common">Fall armyworm</name>
    <dbReference type="NCBI Taxonomy" id="7108"/>
    <lineage>
        <taxon>Eukaryota</taxon>
        <taxon>Metazoa</taxon>
        <taxon>Ecdysozoa</taxon>
        <taxon>Arthropoda</taxon>
        <taxon>Hexapoda</taxon>
        <taxon>Insecta</taxon>
        <taxon>Pterygota</taxon>
        <taxon>Neoptera</taxon>
        <taxon>Endopterygota</taxon>
        <taxon>Lepidoptera</taxon>
        <taxon>Glossata</taxon>
        <taxon>Ditrysia</taxon>
        <taxon>Noctuoidea</taxon>
        <taxon>Noctuidae</taxon>
        <taxon>Amphipyrinae</taxon>
        <taxon>Spodoptera</taxon>
    </lineage>
</organism>